<organism evidence="1 2">
    <name type="scientific">Nibea albiflora</name>
    <name type="common">Yellow drum</name>
    <name type="synonym">Corvina albiflora</name>
    <dbReference type="NCBI Taxonomy" id="240163"/>
    <lineage>
        <taxon>Eukaryota</taxon>
        <taxon>Metazoa</taxon>
        <taxon>Chordata</taxon>
        <taxon>Craniata</taxon>
        <taxon>Vertebrata</taxon>
        <taxon>Euteleostomi</taxon>
        <taxon>Actinopterygii</taxon>
        <taxon>Neopterygii</taxon>
        <taxon>Teleostei</taxon>
        <taxon>Neoteleostei</taxon>
        <taxon>Acanthomorphata</taxon>
        <taxon>Eupercaria</taxon>
        <taxon>Sciaenidae</taxon>
        <taxon>Nibea</taxon>
    </lineage>
</organism>
<accession>A0ACB7EL99</accession>
<comment type="caution">
    <text evidence="1">The sequence shown here is derived from an EMBL/GenBank/DDBJ whole genome shotgun (WGS) entry which is preliminary data.</text>
</comment>
<evidence type="ECO:0000313" key="2">
    <source>
        <dbReference type="Proteomes" id="UP000805704"/>
    </source>
</evidence>
<reference evidence="1" key="1">
    <citation type="submission" date="2020-04" db="EMBL/GenBank/DDBJ databases">
        <title>A chromosome-scale assembly and high-density genetic map of the yellow drum (Nibea albiflora) genome.</title>
        <authorList>
            <person name="Xu D."/>
            <person name="Zhang W."/>
            <person name="Chen R."/>
            <person name="Tan P."/>
            <person name="Wang L."/>
            <person name="Song H."/>
            <person name="Tian L."/>
            <person name="Zhu Q."/>
            <person name="Wang B."/>
        </authorList>
    </citation>
    <scope>NUCLEOTIDE SEQUENCE</scope>
    <source>
        <strain evidence="1">ZJHYS-2018</strain>
    </source>
</reference>
<dbReference type="Proteomes" id="UP000805704">
    <property type="component" value="Chromosome 5"/>
</dbReference>
<gene>
    <name evidence="1" type="ORF">GBF38_015610</name>
</gene>
<protein>
    <submittedName>
        <fullName evidence="1">Uncharacterized protein</fullName>
    </submittedName>
</protein>
<sequence>MKVNLMLSLEQKKHGGDLNPVYVRQEATFGLDDVLIVGSRCSCGNTVGFSHIELECPEF</sequence>
<keyword evidence="2" id="KW-1185">Reference proteome</keyword>
<name>A0ACB7EL99_NIBAL</name>
<dbReference type="EMBL" id="CM024793">
    <property type="protein sequence ID" value="KAG8002977.1"/>
    <property type="molecule type" value="Genomic_DNA"/>
</dbReference>
<proteinExistence type="predicted"/>
<evidence type="ECO:0000313" key="1">
    <source>
        <dbReference type="EMBL" id="KAG8002977.1"/>
    </source>
</evidence>